<dbReference type="EMBL" id="CP127527">
    <property type="protein sequence ID" value="XRI77093.1"/>
    <property type="molecule type" value="Genomic_DNA"/>
</dbReference>
<name>A0ACD5HP54_9PROT</name>
<reference evidence="1 2" key="1">
    <citation type="journal article" date="2019" name="Int. J. Syst. Evol. Microbiol.">
        <title>Acidithiobacillus sulfuriphilus sp. nov.: an extremely acidophilic sulfur-oxidizing chemolithotroph isolated from a neutral pH environment.</title>
        <authorList>
            <person name="Falagan C."/>
            <person name="Moya-Beltran A."/>
            <person name="Castro M."/>
            <person name="Quatrini R."/>
            <person name="Johnson D.B."/>
        </authorList>
    </citation>
    <scope>NUCLEOTIDE SEQUENCE [LARGE SCALE GENOMIC DNA]</scope>
    <source>
        <strain evidence="1 2">CJ-2</strain>
    </source>
</reference>
<protein>
    <submittedName>
        <fullName evidence="1">Uncharacterized protein</fullName>
    </submittedName>
</protein>
<organism evidence="1 2">
    <name type="scientific">Acidithiobacillus sulfuriphilus</name>
    <dbReference type="NCBI Taxonomy" id="1867749"/>
    <lineage>
        <taxon>Bacteria</taxon>
        <taxon>Pseudomonadati</taxon>
        <taxon>Pseudomonadota</taxon>
        <taxon>Acidithiobacillia</taxon>
        <taxon>Acidithiobacillales</taxon>
        <taxon>Acidithiobacillaceae</taxon>
        <taxon>Acidithiobacillus</taxon>
    </lineage>
</organism>
<keyword evidence="2" id="KW-1185">Reference proteome</keyword>
<evidence type="ECO:0000313" key="1">
    <source>
        <dbReference type="EMBL" id="XRI77093.1"/>
    </source>
</evidence>
<proteinExistence type="predicted"/>
<accession>A0ACD5HP54</accession>
<dbReference type="Proteomes" id="UP000271650">
    <property type="component" value="Chromosome"/>
</dbReference>
<sequence length="258" mass="28558">MNERKIKGDTTMRQLPELTLAEKLAHTGFIFLVGLGLLVAEAYVYLTVGGLDGKPGLDRQDVIISYYGNRSASKLQTVLPTMMAYASIPAAERPKVQETIDHWVVNGQSKTEYEHAVKPLIDANCLKCHSVAMSQQLHNPPLVSYDDVKAVAKVDTGMSYTTMLLTGMVHLTMLGVIFWIAGSIFARTRFPTALKAVLIILPFIAMIVDFSGWFLTHQNPAFSWLVLIGGALSCPTALLEMFLSLIQMWFLRPRPSQA</sequence>
<gene>
    <name evidence="1" type="ORF">EC580_014225</name>
</gene>
<evidence type="ECO:0000313" key="2">
    <source>
        <dbReference type="Proteomes" id="UP000271650"/>
    </source>
</evidence>